<keyword evidence="2" id="KW-1185">Reference proteome</keyword>
<dbReference type="EMBL" id="JAZAVJ010000210">
    <property type="protein sequence ID" value="KAK7404175.1"/>
    <property type="molecule type" value="Genomic_DNA"/>
</dbReference>
<comment type="caution">
    <text evidence="1">The sequence shown here is derived from an EMBL/GenBank/DDBJ whole genome shotgun (WGS) entry which is preliminary data.</text>
</comment>
<evidence type="ECO:0000313" key="1">
    <source>
        <dbReference type="EMBL" id="KAK7404175.1"/>
    </source>
</evidence>
<protein>
    <recommendedName>
        <fullName evidence="3">Fungal N-terminal domain-containing protein</fullName>
    </recommendedName>
</protein>
<sequence length="92" mass="9772">MAEAIGIASGVVGLINFGIDVCKGLVQYYESYKDAESDIKATCDSVSDLGQTLPLMESHLDKLTLTEVTPEALQKVQSGISLCQGGISHLKK</sequence>
<reference evidence="1 2" key="1">
    <citation type="journal article" date="2025" name="Microbiol. Resour. Announc.">
        <title>Draft genome sequences for Neonectria magnoliae and Neonectria punicea, canker pathogens of Liriodendron tulipifera and Acer saccharum in West Virginia.</title>
        <authorList>
            <person name="Petronek H.M."/>
            <person name="Kasson M.T."/>
            <person name="Metheny A.M."/>
            <person name="Stauder C.M."/>
            <person name="Lovett B."/>
            <person name="Lynch S.C."/>
            <person name="Garnas J.R."/>
            <person name="Kasson L.R."/>
            <person name="Stajich J.E."/>
        </authorList>
    </citation>
    <scope>NUCLEOTIDE SEQUENCE [LARGE SCALE GENOMIC DNA]</scope>
    <source>
        <strain evidence="1 2">NRRL 64653</strain>
    </source>
</reference>
<evidence type="ECO:0000313" key="2">
    <source>
        <dbReference type="Proteomes" id="UP001498476"/>
    </source>
</evidence>
<gene>
    <name evidence="1" type="ORF">QQX98_010017</name>
</gene>
<feature type="non-terminal residue" evidence="1">
    <location>
        <position position="92"/>
    </location>
</feature>
<name>A0ABR1GQU2_9HYPO</name>
<accession>A0ABR1GQU2</accession>
<organism evidence="1 2">
    <name type="scientific">Neonectria punicea</name>
    <dbReference type="NCBI Taxonomy" id="979145"/>
    <lineage>
        <taxon>Eukaryota</taxon>
        <taxon>Fungi</taxon>
        <taxon>Dikarya</taxon>
        <taxon>Ascomycota</taxon>
        <taxon>Pezizomycotina</taxon>
        <taxon>Sordariomycetes</taxon>
        <taxon>Hypocreomycetidae</taxon>
        <taxon>Hypocreales</taxon>
        <taxon>Nectriaceae</taxon>
        <taxon>Neonectria</taxon>
    </lineage>
</organism>
<evidence type="ECO:0008006" key="3">
    <source>
        <dbReference type="Google" id="ProtNLM"/>
    </source>
</evidence>
<dbReference type="Proteomes" id="UP001498476">
    <property type="component" value="Unassembled WGS sequence"/>
</dbReference>
<proteinExistence type="predicted"/>